<evidence type="ECO:0000313" key="4">
    <source>
        <dbReference type="Proteomes" id="UP000662914"/>
    </source>
</evidence>
<dbReference type="KEGG" id="ddz:DSYM_11910"/>
<evidence type="ECO:0000313" key="1">
    <source>
        <dbReference type="EMBL" id="BBO19550.1"/>
    </source>
</evidence>
<dbReference type="Pfam" id="PF01527">
    <property type="entry name" value="HTH_Tnp_1"/>
    <property type="match status" value="1"/>
</dbReference>
<evidence type="ECO:0000313" key="2">
    <source>
        <dbReference type="EMBL" id="BBO20492.1"/>
    </source>
</evidence>
<dbReference type="EMBL" id="AP021857">
    <property type="protein sequence ID" value="BBO19550.1"/>
    <property type="molecule type" value="Genomic_DNA"/>
</dbReference>
<name>A0A809QVT5_9PROT</name>
<organism evidence="1 4">
    <name type="scientific">Candidatus Desulfobacillus denitrificans</name>
    <dbReference type="NCBI Taxonomy" id="2608985"/>
    <lineage>
        <taxon>Bacteria</taxon>
        <taxon>Pseudomonadati</taxon>
        <taxon>Pseudomonadota</taxon>
        <taxon>Betaproteobacteria</taxon>
        <taxon>Candidatus Desulfobacillus</taxon>
    </lineage>
</organism>
<protein>
    <recommendedName>
        <fullName evidence="5">Transposase</fullName>
    </recommendedName>
</protein>
<dbReference type="NCBIfam" id="NF047595">
    <property type="entry name" value="IS66_ISRel24_TnpA"/>
    <property type="match status" value="1"/>
</dbReference>
<dbReference type="EMBL" id="AP021857">
    <property type="protein sequence ID" value="BBO20492.1"/>
    <property type="molecule type" value="Genomic_DNA"/>
</dbReference>
<evidence type="ECO:0008006" key="5">
    <source>
        <dbReference type="Google" id="ProtNLM"/>
    </source>
</evidence>
<dbReference type="KEGG" id="ddz:DSYM_15680"/>
<reference evidence="1" key="1">
    <citation type="journal article" name="DNA Res.">
        <title>The physiological potential of anammox bacteria as revealed by their core genome structure.</title>
        <authorList>
            <person name="Okubo T."/>
            <person name="Toyoda A."/>
            <person name="Fukuhara K."/>
            <person name="Uchiyama I."/>
            <person name="Harigaya Y."/>
            <person name="Kuroiwa M."/>
            <person name="Suzuki T."/>
            <person name="Murakami Y."/>
            <person name="Suwa Y."/>
            <person name="Takami H."/>
        </authorList>
    </citation>
    <scope>NUCLEOTIDE SEQUENCE</scope>
    <source>
        <strain evidence="1">317325-3</strain>
    </source>
</reference>
<dbReference type="InterPro" id="IPR002514">
    <property type="entry name" value="Transposase_8"/>
</dbReference>
<dbReference type="InterPro" id="IPR010921">
    <property type="entry name" value="Trp_repressor/repl_initiator"/>
</dbReference>
<dbReference type="KEGG" id="ddz:DSYM_02490"/>
<dbReference type="GO" id="GO:0043565">
    <property type="term" value="F:sequence-specific DNA binding"/>
    <property type="evidence" value="ECO:0007669"/>
    <property type="project" value="InterPro"/>
</dbReference>
<dbReference type="GO" id="GO:0006313">
    <property type="term" value="P:DNA transposition"/>
    <property type="evidence" value="ECO:0007669"/>
    <property type="project" value="InterPro"/>
</dbReference>
<dbReference type="EMBL" id="AP021857">
    <property type="protein sequence ID" value="BBO20869.1"/>
    <property type="molecule type" value="Genomic_DNA"/>
</dbReference>
<accession>A0A809QVT5</accession>
<sequence>MCIEYRIEKESRPGRGPYRRRSLEEKRRIVEQCLRPGASVAGVALAHGANANLVRKWIAKYRAGEYGKPGAALLPVSVRAEPALKPATGEAVVFPRGHIEIELPAARLRLHGRVDAETLRLAIGCLSR</sequence>
<dbReference type="SUPFAM" id="SSF48295">
    <property type="entry name" value="TrpR-like"/>
    <property type="match status" value="1"/>
</dbReference>
<dbReference type="Proteomes" id="UP000662914">
    <property type="component" value="Chromosome"/>
</dbReference>
<evidence type="ECO:0000313" key="3">
    <source>
        <dbReference type="EMBL" id="BBO20869.1"/>
    </source>
</evidence>
<dbReference type="GO" id="GO:0004803">
    <property type="term" value="F:transposase activity"/>
    <property type="evidence" value="ECO:0007669"/>
    <property type="project" value="InterPro"/>
</dbReference>
<proteinExistence type="predicted"/>
<gene>
    <name evidence="1" type="ORF">DSYM_02490</name>
    <name evidence="2" type="ORF">DSYM_11910</name>
    <name evidence="3" type="ORF">DSYM_15680</name>
</gene>
<dbReference type="AlphaFoldDB" id="A0A809QVT5"/>